<feature type="transmembrane region" description="Helical" evidence="3">
    <location>
        <begin position="233"/>
        <end position="251"/>
    </location>
</feature>
<feature type="transmembrane region" description="Helical" evidence="3">
    <location>
        <begin position="198"/>
        <end position="227"/>
    </location>
</feature>
<dbReference type="InterPro" id="IPR050374">
    <property type="entry name" value="RRT5_SRSF_SR"/>
</dbReference>
<dbReference type="PANTHER" id="PTHR23003">
    <property type="entry name" value="RNA RECOGNITION MOTIF RRM DOMAIN CONTAINING PROTEIN"/>
    <property type="match status" value="1"/>
</dbReference>
<keyword evidence="3" id="KW-0812">Transmembrane</keyword>
<dbReference type="PROSITE" id="PS50102">
    <property type="entry name" value="RRM"/>
    <property type="match status" value="2"/>
</dbReference>
<organism evidence="5 6">
    <name type="scientific">Bondarzewia mesenterica</name>
    <dbReference type="NCBI Taxonomy" id="1095465"/>
    <lineage>
        <taxon>Eukaryota</taxon>
        <taxon>Fungi</taxon>
        <taxon>Dikarya</taxon>
        <taxon>Basidiomycota</taxon>
        <taxon>Agaricomycotina</taxon>
        <taxon>Agaricomycetes</taxon>
        <taxon>Russulales</taxon>
        <taxon>Bondarzewiaceae</taxon>
        <taxon>Bondarzewia</taxon>
    </lineage>
</organism>
<dbReference type="SUPFAM" id="SSF54928">
    <property type="entry name" value="RNA-binding domain, RBD"/>
    <property type="match status" value="1"/>
</dbReference>
<name>A0A4S4M4G4_9AGAM</name>
<dbReference type="GO" id="GO:0005634">
    <property type="term" value="C:nucleus"/>
    <property type="evidence" value="ECO:0007669"/>
    <property type="project" value="TreeGrafter"/>
</dbReference>
<evidence type="ECO:0000256" key="2">
    <source>
        <dbReference type="PROSITE-ProRule" id="PRU00176"/>
    </source>
</evidence>
<feature type="domain" description="RRM" evidence="4">
    <location>
        <begin position="3"/>
        <end position="96"/>
    </location>
</feature>
<keyword evidence="3" id="KW-0472">Membrane</keyword>
<dbReference type="GO" id="GO:0005737">
    <property type="term" value="C:cytoplasm"/>
    <property type="evidence" value="ECO:0007669"/>
    <property type="project" value="TreeGrafter"/>
</dbReference>
<gene>
    <name evidence="5" type="ORF">EW146_g1700</name>
</gene>
<dbReference type="Proteomes" id="UP000310158">
    <property type="component" value="Unassembled WGS sequence"/>
</dbReference>
<protein>
    <recommendedName>
        <fullName evidence="4">RRM domain-containing protein</fullName>
    </recommendedName>
</protein>
<keyword evidence="6" id="KW-1185">Reference proteome</keyword>
<accession>A0A4S4M4G4</accession>
<dbReference type="GO" id="GO:0003729">
    <property type="term" value="F:mRNA binding"/>
    <property type="evidence" value="ECO:0007669"/>
    <property type="project" value="TreeGrafter"/>
</dbReference>
<feature type="domain" description="RRM" evidence="4">
    <location>
        <begin position="119"/>
        <end position="192"/>
    </location>
</feature>
<dbReference type="EMBL" id="SGPL01000044">
    <property type="protein sequence ID" value="THH19477.1"/>
    <property type="molecule type" value="Genomic_DNA"/>
</dbReference>
<evidence type="ECO:0000313" key="6">
    <source>
        <dbReference type="Proteomes" id="UP000310158"/>
    </source>
</evidence>
<evidence type="ECO:0000256" key="1">
    <source>
        <dbReference type="ARBA" id="ARBA00022884"/>
    </source>
</evidence>
<dbReference type="PANTHER" id="PTHR23003:SF51">
    <property type="entry name" value="SERINE-ARGININE PROTEIN 55"/>
    <property type="match status" value="1"/>
</dbReference>
<dbReference type="Gene3D" id="3.30.70.330">
    <property type="match status" value="2"/>
</dbReference>
<dbReference type="SMART" id="SM00360">
    <property type="entry name" value="RRM"/>
    <property type="match status" value="2"/>
</dbReference>
<sequence length="453" mass="50517">MARRLYLGKLPPDTRTDDVSKFFDGYGKIVDCRVMTGKYLPSSCYGKVRFIDRYRLWLRRVRELKGKSYMDAEDAMHHFNGKTFLGSNIVVEFAKESRPRREPYDDRYGAPRSRRPPGIRILVSGISRDTSWQDLKDFGREVGSVSFADIDRDNVGTGILEYLVREDAERAVKELDSKDLRGQAVRVTMPDDVVARTIIVVMSAVWMTVTATIVTGMTAATIAMSALIAKTGLTAVTDPALLPAAMTWMIAAPPGRLRRGGIMMKEDLQGTMIGGGVIMMTEEALTLIMIAAGTIDDATKRTTGSMTERLRRGTRMVMADGGEEWDRPDWIEPGILCQTSRTGRHDTGARNWFLASFQCFFLVSSNVASSLLLDMWLWRLAYRFKGLEAMVLARTFIDLLFSAGKDHLTGIERETGPIDDICNADNRGVFSESADIADEGNSQAAMQRSPNRN</sequence>
<evidence type="ECO:0000256" key="3">
    <source>
        <dbReference type="SAM" id="Phobius"/>
    </source>
</evidence>
<dbReference type="InterPro" id="IPR012677">
    <property type="entry name" value="Nucleotide-bd_a/b_plait_sf"/>
</dbReference>
<comment type="caution">
    <text evidence="5">The sequence shown here is derived from an EMBL/GenBank/DDBJ whole genome shotgun (WGS) entry which is preliminary data.</text>
</comment>
<keyword evidence="1 2" id="KW-0694">RNA-binding</keyword>
<dbReference type="OrthoDB" id="1099063at2759"/>
<reference evidence="5 6" key="1">
    <citation type="submission" date="2019-02" db="EMBL/GenBank/DDBJ databases">
        <title>Genome sequencing of the rare red list fungi Bondarzewia mesenterica.</title>
        <authorList>
            <person name="Buettner E."/>
            <person name="Kellner H."/>
        </authorList>
    </citation>
    <scope>NUCLEOTIDE SEQUENCE [LARGE SCALE GENOMIC DNA]</scope>
    <source>
        <strain evidence="5 6">DSM 108281</strain>
    </source>
</reference>
<proteinExistence type="predicted"/>
<dbReference type="Pfam" id="PF00076">
    <property type="entry name" value="RRM_1"/>
    <property type="match status" value="2"/>
</dbReference>
<dbReference type="CDD" id="cd12339">
    <property type="entry name" value="RRM2_SRSF1_4_like"/>
    <property type="match status" value="1"/>
</dbReference>
<dbReference type="InterPro" id="IPR035979">
    <property type="entry name" value="RBD_domain_sf"/>
</dbReference>
<dbReference type="AlphaFoldDB" id="A0A4S4M4G4"/>
<evidence type="ECO:0000259" key="4">
    <source>
        <dbReference type="PROSITE" id="PS50102"/>
    </source>
</evidence>
<feature type="transmembrane region" description="Helical" evidence="3">
    <location>
        <begin position="272"/>
        <end position="295"/>
    </location>
</feature>
<evidence type="ECO:0000313" key="5">
    <source>
        <dbReference type="EMBL" id="THH19477.1"/>
    </source>
</evidence>
<dbReference type="InterPro" id="IPR000504">
    <property type="entry name" value="RRM_dom"/>
</dbReference>
<feature type="transmembrane region" description="Helical" evidence="3">
    <location>
        <begin position="352"/>
        <end position="373"/>
    </location>
</feature>
<keyword evidence="3" id="KW-1133">Transmembrane helix</keyword>